<evidence type="ECO:0000256" key="1">
    <source>
        <dbReference type="SAM" id="MobiDB-lite"/>
    </source>
</evidence>
<proteinExistence type="predicted"/>
<name>A0A645A393_9ZZZZ</name>
<feature type="region of interest" description="Disordered" evidence="1">
    <location>
        <begin position="1"/>
        <end position="24"/>
    </location>
</feature>
<dbReference type="EMBL" id="VSSQ01011575">
    <property type="protein sequence ID" value="MPM47188.1"/>
    <property type="molecule type" value="Genomic_DNA"/>
</dbReference>
<comment type="caution">
    <text evidence="2">The sequence shown here is derived from an EMBL/GenBank/DDBJ whole genome shotgun (WGS) entry which is preliminary data.</text>
</comment>
<dbReference type="AlphaFoldDB" id="A0A645A393"/>
<protein>
    <submittedName>
        <fullName evidence="2">Uncharacterized protein</fullName>
    </submittedName>
</protein>
<reference evidence="2" key="1">
    <citation type="submission" date="2019-08" db="EMBL/GenBank/DDBJ databases">
        <authorList>
            <person name="Kucharzyk K."/>
            <person name="Murdoch R.W."/>
            <person name="Higgins S."/>
            <person name="Loffler F."/>
        </authorList>
    </citation>
    <scope>NUCLEOTIDE SEQUENCE</scope>
</reference>
<organism evidence="2">
    <name type="scientific">bioreactor metagenome</name>
    <dbReference type="NCBI Taxonomy" id="1076179"/>
    <lineage>
        <taxon>unclassified sequences</taxon>
        <taxon>metagenomes</taxon>
        <taxon>ecological metagenomes</taxon>
    </lineage>
</organism>
<accession>A0A645A393</accession>
<sequence>MQFLHGDSGGSPADAGGNGEHARAVIGSNKASKLAVVSELRDIGQKRLDPVEPRGIAGQQRRDGAVGGIQLKVRLQHGGVLRHNGFLFNSIRVSNDFIIP</sequence>
<evidence type="ECO:0000313" key="2">
    <source>
        <dbReference type="EMBL" id="MPM47188.1"/>
    </source>
</evidence>
<gene>
    <name evidence="2" type="ORF">SDC9_93896</name>
</gene>